<dbReference type="SMART" id="SM00028">
    <property type="entry name" value="TPR"/>
    <property type="match status" value="4"/>
</dbReference>
<dbReference type="PANTHER" id="PTHR35807">
    <property type="entry name" value="TRANSCRIPTIONAL REGULATOR REDD-RELATED"/>
    <property type="match status" value="1"/>
</dbReference>
<dbReference type="GO" id="GO:0043531">
    <property type="term" value="F:ADP binding"/>
    <property type="evidence" value="ECO:0007669"/>
    <property type="project" value="InterPro"/>
</dbReference>
<dbReference type="InterPro" id="IPR019734">
    <property type="entry name" value="TPR_rpt"/>
</dbReference>
<keyword evidence="6" id="KW-0802">TPR repeat</keyword>
<reference evidence="10" key="1">
    <citation type="submission" date="2022-10" db="EMBL/GenBank/DDBJ databases">
        <title>The complete genomes of actinobacterial strains from the NBC collection.</title>
        <authorList>
            <person name="Joergensen T.S."/>
            <person name="Alvarez Arevalo M."/>
            <person name="Sterndorff E.B."/>
            <person name="Faurdal D."/>
            <person name="Vuksanovic O."/>
            <person name="Mourched A.-S."/>
            <person name="Charusanti P."/>
            <person name="Shaw S."/>
            <person name="Blin K."/>
            <person name="Weber T."/>
        </authorList>
    </citation>
    <scope>NUCLEOTIDE SEQUENCE</scope>
    <source>
        <strain evidence="10">NBC_00060</strain>
    </source>
</reference>
<feature type="DNA-binding region" description="OmpR/PhoB-type" evidence="7">
    <location>
        <begin position="17"/>
        <end position="121"/>
    </location>
</feature>
<sequence>MPTTASPGHSSGHSSGGDSGRTSAYRFTVLGPLRVHDGSAEVRVGAPQTQAVLAVLLLRARTPVSRRELIAAVWGDEAPPGVLGSLHTQIFTLRRLLEPGRVPRATARTLLTTGDGYTLRVAPEDVDLTVFEFRTAEARRAWAAGRPERARSLFVSALDLWRGRPLAGVPGPYAEAQRTRLEELRLSAVEARWEAEIVLGGHDNAIGPLRVLAAEHPWRERVHELLMTALYHAGRQADALDVHARVRRALAEELGTRPGPGLDRLHQEILNPGPGRQAGDAAERRAPDRSYGPAQLPQHIADFTGRNDEADRLCAALEKGGIVAVSTISGMGGIGKTALAVHVAQRIRHRFPDGQLYVDLRGTDPRPAEPMEVLGRFLCALGVRAGYLPTLPEERAALYRSMLATRQVLVVLDNARDPAQVRDLLPGAPGSAVLLTSRSRLVGLTGATLVDLRPMARAEALELLTRIVGEESVSAEPEAAVEVLDACGHLPLAVRIVASRLVARPDHALAETVALLADERRRLGALKAEDTAVETTFRLGMELLDAEHVRAFWLLALPEVPELSVPVAAALLARPEWEAEELCESLVDLSLLESVAPGCYRYHDLLRLFARQTAFTEVPDHERTAALTRLLEFCLATALDAHRASLPDDVFPGHVAPLRCEGLDFTGPQKATAWLLDEQTSLLGLIEQAAGDTSLSLTVCADLLLAADPLGRLGAQPYGIERAARTLAEAARAAGHRTAEARALYMLGSSVQHRFAMRLGTPSLDRAIELCRAAGDRRLLAHVLITRGGGALALRDFTFAHTLLTEALTHSRALASRGIEAYALGFLGLALLATGRAEEALAHCREAVAVTRATGDIAGQANALHNLGQVCLRTGRTSETFNHLHESLRLWRQTGSRFREGLLLGAIAEAHNLAGRPVEAAEHAARARDIAEARGDAGILARALAQLGHAHRVQGDTDEAREHYRRAESVFRELGLPDADDIARHLREL</sequence>
<dbReference type="InterPro" id="IPR002182">
    <property type="entry name" value="NB-ARC"/>
</dbReference>
<protein>
    <submittedName>
        <fullName evidence="10">Tetratricopeptide repeat protein</fullName>
    </submittedName>
</protein>
<feature type="domain" description="OmpR/PhoB-type" evidence="9">
    <location>
        <begin position="17"/>
        <end position="121"/>
    </location>
</feature>
<feature type="region of interest" description="Disordered" evidence="8">
    <location>
        <begin position="255"/>
        <end position="300"/>
    </location>
</feature>
<evidence type="ECO:0000313" key="10">
    <source>
        <dbReference type="EMBL" id="WTU38335.1"/>
    </source>
</evidence>
<dbReference type="CDD" id="cd15831">
    <property type="entry name" value="BTAD"/>
    <property type="match status" value="1"/>
</dbReference>
<dbReference type="Pfam" id="PF00486">
    <property type="entry name" value="Trans_reg_C"/>
    <property type="match status" value="1"/>
</dbReference>
<dbReference type="SUPFAM" id="SSF46894">
    <property type="entry name" value="C-terminal effector domain of the bipartite response regulators"/>
    <property type="match status" value="1"/>
</dbReference>
<dbReference type="PANTHER" id="PTHR35807:SF1">
    <property type="entry name" value="TRANSCRIPTIONAL REGULATOR REDD"/>
    <property type="match status" value="1"/>
</dbReference>
<dbReference type="InterPro" id="IPR051677">
    <property type="entry name" value="AfsR-DnrI-RedD_regulator"/>
</dbReference>
<evidence type="ECO:0000256" key="7">
    <source>
        <dbReference type="PROSITE-ProRule" id="PRU01091"/>
    </source>
</evidence>
<gene>
    <name evidence="10" type="ORF">OHV25_01565</name>
</gene>
<keyword evidence="3" id="KW-0805">Transcription regulation</keyword>
<evidence type="ECO:0000256" key="3">
    <source>
        <dbReference type="ARBA" id="ARBA00023015"/>
    </source>
</evidence>
<dbReference type="GO" id="GO:0000160">
    <property type="term" value="P:phosphorelay signal transduction system"/>
    <property type="evidence" value="ECO:0007669"/>
    <property type="project" value="UniProtKB-KW"/>
</dbReference>
<dbReference type="AlphaFoldDB" id="A0AAU2GTX7"/>
<evidence type="ECO:0000256" key="4">
    <source>
        <dbReference type="ARBA" id="ARBA00023125"/>
    </source>
</evidence>
<evidence type="ECO:0000256" key="5">
    <source>
        <dbReference type="ARBA" id="ARBA00023163"/>
    </source>
</evidence>
<comment type="similarity">
    <text evidence="1">Belongs to the AfsR/DnrI/RedD regulatory family.</text>
</comment>
<dbReference type="Pfam" id="PF13424">
    <property type="entry name" value="TPR_12"/>
    <property type="match status" value="2"/>
</dbReference>
<dbReference type="PROSITE" id="PS51755">
    <property type="entry name" value="OMPR_PHOB"/>
    <property type="match status" value="1"/>
</dbReference>
<evidence type="ECO:0000256" key="8">
    <source>
        <dbReference type="SAM" id="MobiDB-lite"/>
    </source>
</evidence>
<dbReference type="SMART" id="SM00862">
    <property type="entry name" value="Trans_reg_C"/>
    <property type="match status" value="1"/>
</dbReference>
<dbReference type="GO" id="GO:0006355">
    <property type="term" value="P:regulation of DNA-templated transcription"/>
    <property type="evidence" value="ECO:0007669"/>
    <property type="project" value="InterPro"/>
</dbReference>
<evidence type="ECO:0000256" key="1">
    <source>
        <dbReference type="ARBA" id="ARBA00005820"/>
    </source>
</evidence>
<name>A0AAU2GTX7_9ACTN</name>
<dbReference type="Gene3D" id="1.25.40.10">
    <property type="entry name" value="Tetratricopeptide repeat domain"/>
    <property type="match status" value="2"/>
</dbReference>
<feature type="region of interest" description="Disordered" evidence="8">
    <location>
        <begin position="1"/>
        <end position="21"/>
    </location>
</feature>
<keyword evidence="4 7" id="KW-0238">DNA-binding</keyword>
<evidence type="ECO:0000259" key="9">
    <source>
        <dbReference type="PROSITE" id="PS51755"/>
    </source>
</evidence>
<dbReference type="Pfam" id="PF03704">
    <property type="entry name" value="BTAD"/>
    <property type="match status" value="1"/>
</dbReference>
<dbReference type="PRINTS" id="PR00364">
    <property type="entry name" value="DISEASERSIST"/>
</dbReference>
<dbReference type="InterPro" id="IPR027417">
    <property type="entry name" value="P-loop_NTPase"/>
</dbReference>
<dbReference type="InterPro" id="IPR011990">
    <property type="entry name" value="TPR-like_helical_dom_sf"/>
</dbReference>
<dbReference type="SUPFAM" id="SSF48452">
    <property type="entry name" value="TPR-like"/>
    <property type="match status" value="2"/>
</dbReference>
<feature type="repeat" description="TPR" evidence="6">
    <location>
        <begin position="941"/>
        <end position="974"/>
    </location>
</feature>
<keyword evidence="5" id="KW-0804">Transcription</keyword>
<dbReference type="GO" id="GO:0003677">
    <property type="term" value="F:DNA binding"/>
    <property type="evidence" value="ECO:0007669"/>
    <property type="project" value="UniProtKB-UniRule"/>
</dbReference>
<dbReference type="SUPFAM" id="SSF52540">
    <property type="entry name" value="P-loop containing nucleoside triphosphate hydrolases"/>
    <property type="match status" value="1"/>
</dbReference>
<dbReference type="SMART" id="SM01043">
    <property type="entry name" value="BTAD"/>
    <property type="match status" value="1"/>
</dbReference>
<dbReference type="Pfam" id="PF00931">
    <property type="entry name" value="NB-ARC"/>
    <property type="match status" value="1"/>
</dbReference>
<dbReference type="InterPro" id="IPR005158">
    <property type="entry name" value="BTAD"/>
</dbReference>
<keyword evidence="2" id="KW-0902">Two-component regulatory system</keyword>
<dbReference type="InterPro" id="IPR016032">
    <property type="entry name" value="Sig_transdc_resp-reg_C-effctor"/>
</dbReference>
<dbReference type="EMBL" id="CP108253">
    <property type="protein sequence ID" value="WTU38335.1"/>
    <property type="molecule type" value="Genomic_DNA"/>
</dbReference>
<evidence type="ECO:0000256" key="6">
    <source>
        <dbReference type="PROSITE-ProRule" id="PRU00339"/>
    </source>
</evidence>
<evidence type="ECO:0000256" key="2">
    <source>
        <dbReference type="ARBA" id="ARBA00023012"/>
    </source>
</evidence>
<accession>A0AAU2GTX7</accession>
<dbReference type="PROSITE" id="PS50005">
    <property type="entry name" value="TPR"/>
    <property type="match status" value="1"/>
</dbReference>
<dbReference type="Gene3D" id="1.10.10.10">
    <property type="entry name" value="Winged helix-like DNA-binding domain superfamily/Winged helix DNA-binding domain"/>
    <property type="match status" value="1"/>
</dbReference>
<dbReference type="InterPro" id="IPR001867">
    <property type="entry name" value="OmpR/PhoB-type_DNA-bd"/>
</dbReference>
<dbReference type="InterPro" id="IPR036388">
    <property type="entry name" value="WH-like_DNA-bd_sf"/>
</dbReference>
<dbReference type="Gene3D" id="3.40.50.300">
    <property type="entry name" value="P-loop containing nucleotide triphosphate hydrolases"/>
    <property type="match status" value="1"/>
</dbReference>
<organism evidence="10">
    <name type="scientific">Streptomyces sp. NBC_00060</name>
    <dbReference type="NCBI Taxonomy" id="2975636"/>
    <lineage>
        <taxon>Bacteria</taxon>
        <taxon>Bacillati</taxon>
        <taxon>Actinomycetota</taxon>
        <taxon>Actinomycetes</taxon>
        <taxon>Kitasatosporales</taxon>
        <taxon>Streptomycetaceae</taxon>
        <taxon>Streptomyces</taxon>
    </lineage>
</organism>
<proteinExistence type="inferred from homology"/>